<sequence length="183" mass="20878">MYNGPKLFTKDGMISWPYLQGKKSNAMEFFKLSTILSKLTTTISIFNSSQSEDDASFLFRTTRSRMLLSEGMYELSMRLSRFIRLKLTSFKTRSSETKFQIQKHKHAQRTYPTLRHSAPHSMPTPENKNSKIPVHPFEDTGEGLKTDISPGGYSKTLKYAGYAISSIKSTLIEQQFGRCIRVG</sequence>
<dbReference type="AlphaFoldDB" id="A0A1Y3ERZ0"/>
<evidence type="ECO:0000313" key="2">
    <source>
        <dbReference type="Proteomes" id="UP000243006"/>
    </source>
</evidence>
<organism evidence="1 2">
    <name type="scientific">Trichinella nativa</name>
    <dbReference type="NCBI Taxonomy" id="6335"/>
    <lineage>
        <taxon>Eukaryota</taxon>
        <taxon>Metazoa</taxon>
        <taxon>Ecdysozoa</taxon>
        <taxon>Nematoda</taxon>
        <taxon>Enoplea</taxon>
        <taxon>Dorylaimia</taxon>
        <taxon>Trichinellida</taxon>
        <taxon>Trichinellidae</taxon>
        <taxon>Trichinella</taxon>
    </lineage>
</organism>
<name>A0A1Y3ERZ0_9BILA</name>
<dbReference type="Proteomes" id="UP000243006">
    <property type="component" value="Unassembled WGS sequence"/>
</dbReference>
<proteinExistence type="predicted"/>
<accession>A0A1Y3ERZ0</accession>
<gene>
    <name evidence="1" type="ORF">D917_06542</name>
</gene>
<reference evidence="1 2" key="1">
    <citation type="submission" date="2015-04" db="EMBL/GenBank/DDBJ databases">
        <title>Draft genome of the roundworm Trichinella nativa.</title>
        <authorList>
            <person name="Mitreva M."/>
        </authorList>
    </citation>
    <scope>NUCLEOTIDE SEQUENCE [LARGE SCALE GENOMIC DNA]</scope>
    <source>
        <strain evidence="1 2">ISS45</strain>
    </source>
</reference>
<protein>
    <submittedName>
        <fullName evidence="1">Uncharacterized protein</fullName>
    </submittedName>
</protein>
<dbReference type="EMBL" id="LVZM01003409">
    <property type="protein sequence ID" value="OUC47952.1"/>
    <property type="molecule type" value="Genomic_DNA"/>
</dbReference>
<comment type="caution">
    <text evidence="1">The sequence shown here is derived from an EMBL/GenBank/DDBJ whole genome shotgun (WGS) entry which is preliminary data.</text>
</comment>
<evidence type="ECO:0000313" key="1">
    <source>
        <dbReference type="EMBL" id="OUC47952.1"/>
    </source>
</evidence>